<dbReference type="PANTHER" id="PTHR31541">
    <property type="entry name" value="B3 DOMAIN PLANT PROTEIN-RELATED"/>
    <property type="match status" value="1"/>
</dbReference>
<evidence type="ECO:0000256" key="1">
    <source>
        <dbReference type="SAM" id="MobiDB-lite"/>
    </source>
</evidence>
<sequence>MKDNMMEDKFVKKDMALESKKKDLEKNESKVGTNVGLFFGASMTGKKLVTKMNSLKNKHVQTNDFDSDADEDWVTFTESIHVRTIQRIWKLAENKGVHADMNPKKVGNCGRKRVQNNKKTVEELVNHNTKNNETIVDKLKNPDINNNKTIVEELVSLNTKNNETIARESSFGESSKKKMKIKENKERSNKPSKKRKKKTNNNGNISHHPEEEQPEPLLAFKEKIEQMEGTEVKVVIQKELTNNDITVEEFDNPNIKNNKKIVEELVNPNIKNNETTADKLKNPDINNNKTIVEELVSLNTKNNETIARESLFGESSNKKMKIKENKERSNKPSKKRKKKTNNNGNISYQPEEEHPKPLLTFKEKIEQMEGAEVNVVIQKELTNSDVTYNNGCLSISKGRVKESFLKPVEESYLDYECNEKEEFENPNTNNNETTVEKFINPDIKNKETTAKKFDNPNTKTNNETVDEEYSFDKSFEMKIKKIKANTKRSNEPSKKLENNINGSISPPSEVEEPGFSLKFKENIEQMGGIKVKLVIQKEVTNNDVMQNNGRLFIQKEEI</sequence>
<dbReference type="Gramene" id="Psat07G0308700-T1">
    <property type="protein sequence ID" value="KAI5386805.1"/>
    <property type="gene ID" value="KIW84_073087"/>
</dbReference>
<feature type="region of interest" description="Disordered" evidence="1">
    <location>
        <begin position="484"/>
        <end position="512"/>
    </location>
</feature>
<keyword evidence="3" id="KW-1185">Reference proteome</keyword>
<gene>
    <name evidence="2" type="ORF">KIW84_073087</name>
</gene>
<evidence type="ECO:0000313" key="3">
    <source>
        <dbReference type="Proteomes" id="UP001058974"/>
    </source>
</evidence>
<reference evidence="2 3" key="1">
    <citation type="journal article" date="2022" name="Nat. Genet.">
        <title>Improved pea reference genome and pan-genome highlight genomic features and evolutionary characteristics.</title>
        <authorList>
            <person name="Yang T."/>
            <person name="Liu R."/>
            <person name="Luo Y."/>
            <person name="Hu S."/>
            <person name="Wang D."/>
            <person name="Wang C."/>
            <person name="Pandey M.K."/>
            <person name="Ge S."/>
            <person name="Xu Q."/>
            <person name="Li N."/>
            <person name="Li G."/>
            <person name="Huang Y."/>
            <person name="Saxena R.K."/>
            <person name="Ji Y."/>
            <person name="Li M."/>
            <person name="Yan X."/>
            <person name="He Y."/>
            <person name="Liu Y."/>
            <person name="Wang X."/>
            <person name="Xiang C."/>
            <person name="Varshney R.K."/>
            <person name="Ding H."/>
            <person name="Gao S."/>
            <person name="Zong X."/>
        </authorList>
    </citation>
    <scope>NUCLEOTIDE SEQUENCE [LARGE SCALE GENOMIC DNA]</scope>
    <source>
        <strain evidence="2 3">cv. Zhongwan 6</strain>
    </source>
</reference>
<feature type="compositionally biased region" description="Basic and acidic residues" evidence="1">
    <location>
        <begin position="488"/>
        <end position="497"/>
    </location>
</feature>
<dbReference type="InterPro" id="IPR005508">
    <property type="entry name" value="At2g31720-like"/>
</dbReference>
<dbReference type="PANTHER" id="PTHR31541:SF25">
    <property type="entry name" value="GAMMA-GLIADIN B"/>
    <property type="match status" value="1"/>
</dbReference>
<dbReference type="Proteomes" id="UP001058974">
    <property type="component" value="Chromosome 7"/>
</dbReference>
<feature type="compositionally biased region" description="Basic residues" evidence="1">
    <location>
        <begin position="190"/>
        <end position="199"/>
    </location>
</feature>
<feature type="region of interest" description="Disordered" evidence="1">
    <location>
        <begin position="166"/>
        <end position="216"/>
    </location>
</feature>
<organism evidence="2 3">
    <name type="scientific">Pisum sativum</name>
    <name type="common">Garden pea</name>
    <name type="synonym">Lathyrus oleraceus</name>
    <dbReference type="NCBI Taxonomy" id="3888"/>
    <lineage>
        <taxon>Eukaryota</taxon>
        <taxon>Viridiplantae</taxon>
        <taxon>Streptophyta</taxon>
        <taxon>Embryophyta</taxon>
        <taxon>Tracheophyta</taxon>
        <taxon>Spermatophyta</taxon>
        <taxon>Magnoliopsida</taxon>
        <taxon>eudicotyledons</taxon>
        <taxon>Gunneridae</taxon>
        <taxon>Pentapetalae</taxon>
        <taxon>rosids</taxon>
        <taxon>fabids</taxon>
        <taxon>Fabales</taxon>
        <taxon>Fabaceae</taxon>
        <taxon>Papilionoideae</taxon>
        <taxon>50 kb inversion clade</taxon>
        <taxon>NPAAA clade</taxon>
        <taxon>Hologalegina</taxon>
        <taxon>IRL clade</taxon>
        <taxon>Fabeae</taxon>
        <taxon>Lathyrus</taxon>
    </lineage>
</organism>
<feature type="compositionally biased region" description="Basic residues" evidence="1">
    <location>
        <begin position="331"/>
        <end position="340"/>
    </location>
</feature>
<name>A0A9D4VMY2_PEA</name>
<dbReference type="EMBL" id="JAMSHJ010000007">
    <property type="protein sequence ID" value="KAI5386805.1"/>
    <property type="molecule type" value="Genomic_DNA"/>
</dbReference>
<proteinExistence type="predicted"/>
<dbReference type="GO" id="GO:0003677">
    <property type="term" value="F:DNA binding"/>
    <property type="evidence" value="ECO:0007669"/>
    <property type="project" value="InterPro"/>
</dbReference>
<comment type="caution">
    <text evidence="2">The sequence shown here is derived from an EMBL/GenBank/DDBJ whole genome shotgun (WGS) entry which is preliminary data.</text>
</comment>
<protein>
    <submittedName>
        <fullName evidence="2">Uncharacterized protein</fullName>
    </submittedName>
</protein>
<feature type="region of interest" description="Disordered" evidence="1">
    <location>
        <begin position="309"/>
        <end position="356"/>
    </location>
</feature>
<dbReference type="AlphaFoldDB" id="A0A9D4VMY2"/>
<accession>A0A9D4VMY2</accession>
<evidence type="ECO:0000313" key="2">
    <source>
        <dbReference type="EMBL" id="KAI5386805.1"/>
    </source>
</evidence>